<dbReference type="PANTHER" id="PTHR43774">
    <property type="entry name" value="PEPTIDE METHIONINE SULFOXIDE REDUCTASE"/>
    <property type="match status" value="1"/>
</dbReference>
<reference evidence="4" key="1">
    <citation type="submission" date="2018-05" db="EMBL/GenBank/DDBJ databases">
        <authorList>
            <person name="Lanie J.A."/>
            <person name="Ng W.-L."/>
            <person name="Kazmierczak K.M."/>
            <person name="Andrzejewski T.M."/>
            <person name="Davidsen T.M."/>
            <person name="Wayne K.J."/>
            <person name="Tettelin H."/>
            <person name="Glass J.I."/>
            <person name="Rusch D."/>
            <person name="Podicherti R."/>
            <person name="Tsui H.-C.T."/>
            <person name="Winkler M.E."/>
        </authorList>
    </citation>
    <scope>NUCLEOTIDE SEQUENCE</scope>
</reference>
<gene>
    <name evidence="4" type="ORF">METZ01_LOCUS19468</name>
</gene>
<protein>
    <recommendedName>
        <fullName evidence="1">peptide-methionine (S)-S-oxide reductase</fullName>
        <ecNumber evidence="1">1.8.4.11</ecNumber>
    </recommendedName>
</protein>
<evidence type="ECO:0000256" key="2">
    <source>
        <dbReference type="ARBA" id="ARBA00023002"/>
    </source>
</evidence>
<feature type="domain" description="Peptide methionine sulphoxide reductase MsrA" evidence="3">
    <location>
        <begin position="21"/>
        <end position="172"/>
    </location>
</feature>
<evidence type="ECO:0000256" key="1">
    <source>
        <dbReference type="ARBA" id="ARBA00012502"/>
    </source>
</evidence>
<accession>A0A381PJ22</accession>
<dbReference type="AlphaFoldDB" id="A0A381PJ22"/>
<dbReference type="Pfam" id="PF01625">
    <property type="entry name" value="PMSR"/>
    <property type="match status" value="1"/>
</dbReference>
<evidence type="ECO:0000259" key="3">
    <source>
        <dbReference type="Pfam" id="PF01625"/>
    </source>
</evidence>
<sequence length="194" mass="22478">MKIIIFCIAIFNLNFMNIKYATFGSGCFWCTEAIFELLDGVIEVESGYSGGNTINPTYEEVSSGKTNHAEVTRIKYDANKVSFIKLLEVFWKTHDPTTLNRQGADVGTQYRSIILYHDLEQKKLSERYLEKLDNSGAWLSPIVTKIEKLENYYKAENYHQDYFKINPTQAYCSYVISPKVEKFKKVFSDILKEQ</sequence>
<evidence type="ECO:0000313" key="4">
    <source>
        <dbReference type="EMBL" id="SUZ66614.1"/>
    </source>
</evidence>
<keyword evidence="2" id="KW-0560">Oxidoreductase</keyword>
<dbReference type="SUPFAM" id="SSF55068">
    <property type="entry name" value="Peptide methionine sulfoxide reductase"/>
    <property type="match status" value="1"/>
</dbReference>
<name>A0A381PJ22_9ZZZZ</name>
<dbReference type="NCBIfam" id="TIGR00401">
    <property type="entry name" value="msrA"/>
    <property type="match status" value="1"/>
</dbReference>
<dbReference type="PANTHER" id="PTHR43774:SF1">
    <property type="entry name" value="PEPTIDE METHIONINE SULFOXIDE REDUCTASE MSRA 2"/>
    <property type="match status" value="1"/>
</dbReference>
<dbReference type="InterPro" id="IPR002569">
    <property type="entry name" value="Met_Sox_Rdtase_MsrA_dom"/>
</dbReference>
<dbReference type="HAMAP" id="MF_01401">
    <property type="entry name" value="MsrA"/>
    <property type="match status" value="1"/>
</dbReference>
<dbReference type="EMBL" id="UINC01000989">
    <property type="protein sequence ID" value="SUZ66614.1"/>
    <property type="molecule type" value="Genomic_DNA"/>
</dbReference>
<proteinExistence type="inferred from homology"/>
<dbReference type="InterPro" id="IPR036509">
    <property type="entry name" value="Met_Sox_Rdtase_MsrA_sf"/>
</dbReference>
<dbReference type="Gene3D" id="3.30.1060.10">
    <property type="entry name" value="Peptide methionine sulphoxide reductase MsrA"/>
    <property type="match status" value="1"/>
</dbReference>
<organism evidence="4">
    <name type="scientific">marine metagenome</name>
    <dbReference type="NCBI Taxonomy" id="408172"/>
    <lineage>
        <taxon>unclassified sequences</taxon>
        <taxon>metagenomes</taxon>
        <taxon>ecological metagenomes</taxon>
    </lineage>
</organism>
<dbReference type="GO" id="GO:0008113">
    <property type="term" value="F:peptide-methionine (S)-S-oxide reductase activity"/>
    <property type="evidence" value="ECO:0007669"/>
    <property type="project" value="UniProtKB-EC"/>
</dbReference>
<dbReference type="EC" id="1.8.4.11" evidence="1"/>